<comment type="caution">
    <text evidence="1">The sequence shown here is derived from an EMBL/GenBank/DDBJ whole genome shotgun (WGS) entry which is preliminary data.</text>
</comment>
<evidence type="ECO:0000313" key="2">
    <source>
        <dbReference type="Proteomes" id="UP000886752"/>
    </source>
</evidence>
<organism evidence="1 2">
    <name type="scientific">Candidatus Desulfovibrio intestinipullorum</name>
    <dbReference type="NCBI Taxonomy" id="2838536"/>
    <lineage>
        <taxon>Bacteria</taxon>
        <taxon>Pseudomonadati</taxon>
        <taxon>Thermodesulfobacteriota</taxon>
        <taxon>Desulfovibrionia</taxon>
        <taxon>Desulfovibrionales</taxon>
        <taxon>Desulfovibrionaceae</taxon>
        <taxon>Desulfovibrio</taxon>
    </lineage>
</organism>
<reference evidence="1" key="1">
    <citation type="journal article" date="2021" name="PeerJ">
        <title>Extensive microbial diversity within the chicken gut microbiome revealed by metagenomics and culture.</title>
        <authorList>
            <person name="Gilroy R."/>
            <person name="Ravi A."/>
            <person name="Getino M."/>
            <person name="Pursley I."/>
            <person name="Horton D.L."/>
            <person name="Alikhan N.F."/>
            <person name="Baker D."/>
            <person name="Gharbi K."/>
            <person name="Hall N."/>
            <person name="Watson M."/>
            <person name="Adriaenssens E.M."/>
            <person name="Foster-Nyarko E."/>
            <person name="Jarju S."/>
            <person name="Secka A."/>
            <person name="Antonio M."/>
            <person name="Oren A."/>
            <person name="Chaudhuri R.R."/>
            <person name="La Ragione R."/>
            <person name="Hildebrand F."/>
            <person name="Pallen M.J."/>
        </authorList>
    </citation>
    <scope>NUCLEOTIDE SEQUENCE</scope>
    <source>
        <strain evidence="1">ChiHecec2B26-446</strain>
    </source>
</reference>
<name>A0A9D1TNR7_9BACT</name>
<protein>
    <submittedName>
        <fullName evidence="1">Uncharacterized protein</fullName>
    </submittedName>
</protein>
<reference evidence="1" key="2">
    <citation type="submission" date="2021-04" db="EMBL/GenBank/DDBJ databases">
        <authorList>
            <person name="Gilroy R."/>
        </authorList>
    </citation>
    <scope>NUCLEOTIDE SEQUENCE</scope>
    <source>
        <strain evidence="1">ChiHecec2B26-446</strain>
    </source>
</reference>
<sequence length="147" mass="17098">MAHKLPAPGGNMLTPHSLLSIVKRFCKKVLLHLFVFPIWPMDKEYVQALDADANKLGTERYCNICGYRFARFNVCNDRKPREVECPVCKSRERHRHLYIHICALFPFLKGKKILHFAPEPVLKKIFLESEADYYDADIDPDKASHQI</sequence>
<dbReference type="AlphaFoldDB" id="A0A9D1TNR7"/>
<dbReference type="Proteomes" id="UP000886752">
    <property type="component" value="Unassembled WGS sequence"/>
</dbReference>
<proteinExistence type="predicted"/>
<accession>A0A9D1TNR7</accession>
<gene>
    <name evidence="1" type="ORF">H9894_00295</name>
</gene>
<evidence type="ECO:0000313" key="1">
    <source>
        <dbReference type="EMBL" id="HIV99628.1"/>
    </source>
</evidence>
<dbReference type="EMBL" id="DXHV01000006">
    <property type="protein sequence ID" value="HIV99628.1"/>
    <property type="molecule type" value="Genomic_DNA"/>
</dbReference>